<protein>
    <submittedName>
        <fullName evidence="1">Uncharacterized protein</fullName>
    </submittedName>
</protein>
<comment type="caution">
    <text evidence="1">The sequence shown here is derived from an EMBL/GenBank/DDBJ whole genome shotgun (WGS) entry which is preliminary data.</text>
</comment>
<evidence type="ECO:0000313" key="1">
    <source>
        <dbReference type="EMBL" id="MFH0255459.1"/>
    </source>
</evidence>
<sequence>MAKQFTLLNAQLEYAIEAERSLDCQDGTDPAVDIWLRDAEAAWSRVNITLAKVSTMPAEAAIDQVLVGVVKKAMALMATETVFDFFGAYDALRLGAFVRRIACKAHITAPVEAALETFEQHLESIAGLDLYQPICNPEDLSLLLAEA</sequence>
<gene>
    <name evidence="1" type="ORF">ACGRVM_16250</name>
</gene>
<keyword evidence="2" id="KW-1185">Reference proteome</keyword>
<accession>A0ABW7IB75</accession>
<proteinExistence type="predicted"/>
<dbReference type="RefSeq" id="WP_377173248.1">
    <property type="nucleotide sequence ID" value="NZ_JBHTJC010000008.1"/>
</dbReference>
<name>A0ABW7IB75_9RHOB</name>
<dbReference type="EMBL" id="JBIHMM010000008">
    <property type="protein sequence ID" value="MFH0255459.1"/>
    <property type="molecule type" value="Genomic_DNA"/>
</dbReference>
<organism evidence="1 2">
    <name type="scientific">Roseovarius aquimarinus</name>
    <dbReference type="NCBI Taxonomy" id="1229156"/>
    <lineage>
        <taxon>Bacteria</taxon>
        <taxon>Pseudomonadati</taxon>
        <taxon>Pseudomonadota</taxon>
        <taxon>Alphaproteobacteria</taxon>
        <taxon>Rhodobacterales</taxon>
        <taxon>Roseobacteraceae</taxon>
        <taxon>Roseovarius</taxon>
    </lineage>
</organism>
<reference evidence="1 2" key="1">
    <citation type="submission" date="2024-10" db="EMBL/GenBank/DDBJ databases">
        <authorList>
            <person name="Yang X.-N."/>
        </authorList>
    </citation>
    <scope>NUCLEOTIDE SEQUENCE [LARGE SCALE GENOMIC DNA]</scope>
    <source>
        <strain evidence="1 2">CAU 1059</strain>
    </source>
</reference>
<evidence type="ECO:0000313" key="2">
    <source>
        <dbReference type="Proteomes" id="UP001607157"/>
    </source>
</evidence>
<dbReference type="Proteomes" id="UP001607157">
    <property type="component" value="Unassembled WGS sequence"/>
</dbReference>